<protein>
    <submittedName>
        <fullName evidence="4">DUF881 domain-containing protein</fullName>
    </submittedName>
</protein>
<organism evidence="4 5">
    <name type="scientific">Nocardioides dubius</name>
    <dbReference type="NCBI Taxonomy" id="317019"/>
    <lineage>
        <taxon>Bacteria</taxon>
        <taxon>Bacillati</taxon>
        <taxon>Actinomycetota</taxon>
        <taxon>Actinomycetes</taxon>
        <taxon>Propionibacteriales</taxon>
        <taxon>Nocardioidaceae</taxon>
        <taxon>Nocardioides</taxon>
    </lineage>
</organism>
<accession>A0ABP4EGP2</accession>
<comment type="similarity">
    <text evidence="1">Belongs to the UPF0749 family.</text>
</comment>
<keyword evidence="3" id="KW-0732">Signal</keyword>
<sequence length="242" mass="26449">MRKWRIATPLVFGCAGMLFWSSANSSDGTDLRPGRNDDLASLVRSESKQYQQLEDRAAELNRDVDRLTGLVQDRSVRTERRKAERLAGPAGFGHVQGSGLRVVLSDSPSEVRETSDENINLLIVHQQDIQAVVNAMWRSGARAITVQGQRLVSTTGIKCAGNSVELQGIPYPQPFVIEAVGDPDVLEAGIDGDPYLSYYRSQAADPSIAIGWEMDQSERVVAPAYSGLRALEYATALDPEDS</sequence>
<dbReference type="PANTHER" id="PTHR37313">
    <property type="entry name" value="UPF0749 PROTEIN RV1825"/>
    <property type="match status" value="1"/>
</dbReference>
<dbReference type="InterPro" id="IPR010273">
    <property type="entry name" value="DUF881"/>
</dbReference>
<evidence type="ECO:0000313" key="5">
    <source>
        <dbReference type="Proteomes" id="UP001501581"/>
    </source>
</evidence>
<dbReference type="Proteomes" id="UP001501581">
    <property type="component" value="Unassembled WGS sequence"/>
</dbReference>
<evidence type="ECO:0000256" key="2">
    <source>
        <dbReference type="SAM" id="Coils"/>
    </source>
</evidence>
<keyword evidence="2" id="KW-0175">Coiled coil</keyword>
<dbReference type="Pfam" id="PF05949">
    <property type="entry name" value="DUF881"/>
    <property type="match status" value="1"/>
</dbReference>
<name>A0ABP4EGP2_9ACTN</name>
<keyword evidence="5" id="KW-1185">Reference proteome</keyword>
<feature type="coiled-coil region" evidence="2">
    <location>
        <begin position="36"/>
        <end position="70"/>
    </location>
</feature>
<dbReference type="Gene3D" id="3.30.70.1880">
    <property type="entry name" value="Protein of unknown function DUF881"/>
    <property type="match status" value="1"/>
</dbReference>
<dbReference type="PANTHER" id="PTHR37313:SF4">
    <property type="entry name" value="CONSERVED MEMBRANE PROTEIN-RELATED"/>
    <property type="match status" value="1"/>
</dbReference>
<gene>
    <name evidence="4" type="ORF">GCM10009668_24190</name>
</gene>
<reference evidence="5" key="1">
    <citation type="journal article" date="2019" name="Int. J. Syst. Evol. Microbiol.">
        <title>The Global Catalogue of Microorganisms (GCM) 10K type strain sequencing project: providing services to taxonomists for standard genome sequencing and annotation.</title>
        <authorList>
            <consortium name="The Broad Institute Genomics Platform"/>
            <consortium name="The Broad Institute Genome Sequencing Center for Infectious Disease"/>
            <person name="Wu L."/>
            <person name="Ma J."/>
        </authorList>
    </citation>
    <scope>NUCLEOTIDE SEQUENCE [LARGE SCALE GENOMIC DNA]</scope>
    <source>
        <strain evidence="5">JCM 13008</strain>
    </source>
</reference>
<comment type="caution">
    <text evidence="4">The sequence shown here is derived from an EMBL/GenBank/DDBJ whole genome shotgun (WGS) entry which is preliminary data.</text>
</comment>
<proteinExistence type="inferred from homology"/>
<evidence type="ECO:0000313" key="4">
    <source>
        <dbReference type="EMBL" id="GAA1104211.1"/>
    </source>
</evidence>
<feature type="signal peptide" evidence="3">
    <location>
        <begin position="1"/>
        <end position="25"/>
    </location>
</feature>
<dbReference type="EMBL" id="BAAALG010000009">
    <property type="protein sequence ID" value="GAA1104211.1"/>
    <property type="molecule type" value="Genomic_DNA"/>
</dbReference>
<evidence type="ECO:0000256" key="3">
    <source>
        <dbReference type="SAM" id="SignalP"/>
    </source>
</evidence>
<feature type="chain" id="PRO_5045470976" evidence="3">
    <location>
        <begin position="26"/>
        <end position="242"/>
    </location>
</feature>
<evidence type="ECO:0000256" key="1">
    <source>
        <dbReference type="ARBA" id="ARBA00009108"/>
    </source>
</evidence>